<dbReference type="STRING" id="665004.AC529_06870"/>
<feature type="domain" description="NACHT" evidence="2">
    <location>
        <begin position="150"/>
        <end position="275"/>
    </location>
</feature>
<evidence type="ECO:0000313" key="4">
    <source>
        <dbReference type="Proteomes" id="UP000074382"/>
    </source>
</evidence>
<dbReference type="Pfam" id="PF05729">
    <property type="entry name" value="NACHT"/>
    <property type="match status" value="1"/>
</dbReference>
<dbReference type="InterPro" id="IPR007111">
    <property type="entry name" value="NACHT_NTPase"/>
</dbReference>
<protein>
    <recommendedName>
        <fullName evidence="2">NACHT domain-containing protein</fullName>
    </recommendedName>
</protein>
<organism evidence="3 4">
    <name type="scientific">Thermobifida cellulosilytica TB100</name>
    <dbReference type="NCBI Taxonomy" id="665004"/>
    <lineage>
        <taxon>Bacteria</taxon>
        <taxon>Bacillati</taxon>
        <taxon>Actinomycetota</taxon>
        <taxon>Actinomycetes</taxon>
        <taxon>Streptosporangiales</taxon>
        <taxon>Nocardiopsidaceae</taxon>
        <taxon>Thermobifida</taxon>
    </lineage>
</organism>
<evidence type="ECO:0000313" key="3">
    <source>
        <dbReference type="EMBL" id="KUP97437.1"/>
    </source>
</evidence>
<accession>A0A147KJH8</accession>
<feature type="transmembrane region" description="Helical" evidence="1">
    <location>
        <begin position="580"/>
        <end position="605"/>
    </location>
</feature>
<keyword evidence="4" id="KW-1185">Reference proteome</keyword>
<gene>
    <name evidence="3" type="ORF">AC529_06870</name>
</gene>
<keyword evidence="1" id="KW-1133">Transmembrane helix</keyword>
<dbReference type="AlphaFoldDB" id="A0A147KJH8"/>
<feature type="transmembrane region" description="Helical" evidence="1">
    <location>
        <begin position="668"/>
        <end position="691"/>
    </location>
</feature>
<dbReference type="PROSITE" id="PS50837">
    <property type="entry name" value="NACHT"/>
    <property type="match status" value="1"/>
</dbReference>
<feature type="transmembrane region" description="Helical" evidence="1">
    <location>
        <begin position="750"/>
        <end position="773"/>
    </location>
</feature>
<dbReference type="OrthoDB" id="419058at2"/>
<keyword evidence="1" id="KW-0812">Transmembrane</keyword>
<sequence>MLALAALLFLVGAFLSVGKGDLSPGLVDTLELTANVSQLASVLLAAAPVAFWLLEWRSKHRSLYRRPSKTDVVAYAKGILADLVAEQWSTEAKLRSLNDPRPIPVRWKLTQQSALMDHPDNIASGGVLTLDGQSDRIGQLADAFRALPRRRLVVLGGPGSGKTTLAVQLVRHLIDTRTPDEPVPVLLSVADWTPRTSDSSFHDWLAAHLARDYPALRFPELGPDLPRALAAKNHVLPVLDGLDELPEPARIGVLTALNRSLDDSDQLVLTCRTDAYAATVEEAQDVLTSAAVIEPEPLTAETAADHLRTCLPPQPKPAWTQVLEALRTAEASTTPQVQALTETVSTPLGLWLVRTVFTTAEALRGHLFDALIPALIEQRPPSRNPNELFRPRRRYHPDRVRTWLAHLAHHLDRLPATDGRTGSRDFAWWHLARHTLNHHTVGITLGIAVGVLAGLVSWLVNGSTTGVVFGLTGGFVVGLMAGPATGTMYGITYGITYGLVFGFMEIFVFGLMSELVFGLTYGTVFGLTYGFRDKLIARPGLIGFRPTEGARKLLRYLAAGLVSGITIGFVGGVVDGLTESFVAGLTGGLAGGLLNRFTGGFRAGLTATPSLASFRVPGRIGKLLRHLAVGLAAGLVGGFAVGLTLGLATGIADWITMPEDGIVYWLEGGLVSGLDVGLTVGPLVGITLKFLSWLKTPLPREQAVTPVFSWKADRRLTLTGIVLNGLGTGATIGFGLALLGWPHYGSVLDLLYGGFLFTAVLGIPIGLVIGLAASSTNAWPAYLVATHLLALQGRLPRNLMGFLDDAHRLGLLRAVGPVYQFRHAELQDHLARTEPAPHAFPAPDSGSPAPVQH</sequence>
<dbReference type="PATRIC" id="fig|665004.4.peg.2494"/>
<feature type="transmembrane region" description="Helical" evidence="1">
    <location>
        <begin position="466"/>
        <end position="484"/>
    </location>
</feature>
<proteinExistence type="predicted"/>
<dbReference type="EMBL" id="LGEM01000026">
    <property type="protein sequence ID" value="KUP97437.1"/>
    <property type="molecule type" value="Genomic_DNA"/>
</dbReference>
<name>A0A147KJH8_THECS</name>
<feature type="transmembrane region" description="Helical" evidence="1">
    <location>
        <begin position="553"/>
        <end position="574"/>
    </location>
</feature>
<feature type="transmembrane region" description="Helical" evidence="1">
    <location>
        <begin position="626"/>
        <end position="648"/>
    </location>
</feature>
<evidence type="ECO:0000256" key="1">
    <source>
        <dbReference type="SAM" id="Phobius"/>
    </source>
</evidence>
<dbReference type="SUPFAM" id="SSF52540">
    <property type="entry name" value="P-loop containing nucleoside triphosphate hydrolases"/>
    <property type="match status" value="1"/>
</dbReference>
<evidence type="ECO:0000259" key="2">
    <source>
        <dbReference type="PROSITE" id="PS50837"/>
    </source>
</evidence>
<comment type="caution">
    <text evidence="3">The sequence shown here is derived from an EMBL/GenBank/DDBJ whole genome shotgun (WGS) entry which is preliminary data.</text>
</comment>
<keyword evidence="1" id="KW-0472">Membrane</keyword>
<dbReference type="RefSeq" id="WP_068756375.1">
    <property type="nucleotide sequence ID" value="NZ_KQ950182.1"/>
</dbReference>
<feature type="transmembrane region" description="Helical" evidence="1">
    <location>
        <begin position="721"/>
        <end position="744"/>
    </location>
</feature>
<feature type="transmembrane region" description="Helical" evidence="1">
    <location>
        <begin position="441"/>
        <end position="460"/>
    </location>
</feature>
<feature type="transmembrane region" description="Helical" evidence="1">
    <location>
        <begin position="515"/>
        <end position="532"/>
    </location>
</feature>
<dbReference type="Gene3D" id="3.40.50.300">
    <property type="entry name" value="P-loop containing nucleotide triphosphate hydrolases"/>
    <property type="match status" value="1"/>
</dbReference>
<dbReference type="InterPro" id="IPR027417">
    <property type="entry name" value="P-loop_NTPase"/>
</dbReference>
<reference evidence="4" key="1">
    <citation type="journal article" date="2017" name="Acta Aliment.">
        <title>Plant polysaccharide degrading enzyme system of Thermpbifida cellulosilytica TB100 revealed by de novo genome project data.</title>
        <authorList>
            <person name="Toth A."/>
            <person name="Baka E."/>
            <person name="Luzics S."/>
            <person name="Bata-Vidacs I."/>
            <person name="Nagy I."/>
            <person name="Balint B."/>
            <person name="Herceg R."/>
            <person name="Olasz F."/>
            <person name="Wilk T."/>
            <person name="Nagy T."/>
            <person name="Kriszt B."/>
            <person name="Nagy I."/>
            <person name="Kukolya J."/>
        </authorList>
    </citation>
    <scope>NUCLEOTIDE SEQUENCE [LARGE SCALE GENOMIC DNA]</scope>
    <source>
        <strain evidence="4">TB100</strain>
    </source>
</reference>
<dbReference type="Proteomes" id="UP000074382">
    <property type="component" value="Unassembled WGS sequence"/>
</dbReference>